<keyword evidence="1" id="KW-1133">Transmembrane helix</keyword>
<evidence type="ECO:0008006" key="4">
    <source>
        <dbReference type="Google" id="ProtNLM"/>
    </source>
</evidence>
<organism evidence="2 3">
    <name type="scientific">Profundibacterium mesophilum KAUST100406-0324</name>
    <dbReference type="NCBI Taxonomy" id="1037889"/>
    <lineage>
        <taxon>Bacteria</taxon>
        <taxon>Pseudomonadati</taxon>
        <taxon>Pseudomonadota</taxon>
        <taxon>Alphaproteobacteria</taxon>
        <taxon>Rhodobacterales</taxon>
        <taxon>Roseobacteraceae</taxon>
        <taxon>Profundibacterium</taxon>
    </lineage>
</organism>
<proteinExistence type="predicted"/>
<evidence type="ECO:0000313" key="3">
    <source>
        <dbReference type="Proteomes" id="UP000698242"/>
    </source>
</evidence>
<feature type="transmembrane region" description="Helical" evidence="1">
    <location>
        <begin position="12"/>
        <end position="33"/>
    </location>
</feature>
<dbReference type="Proteomes" id="UP000698242">
    <property type="component" value="Unassembled WGS sequence"/>
</dbReference>
<reference evidence="2" key="1">
    <citation type="submission" date="2013-03" db="EMBL/GenBank/DDBJ databases">
        <title>Genome Sequence of the Profundibacterium mesophilum strain KAUST100406-0324T from Red Sea, a novel genus in the family Rhodobacteraceae.</title>
        <authorList>
            <person name="Essack M."/>
            <person name="Alam I."/>
            <person name="Lafi F."/>
            <person name="Alawi W."/>
            <person name="Kamanu F."/>
            <person name="Al-Suwailem A."/>
            <person name="Lee O.O."/>
            <person name="Xu Y."/>
            <person name="Bajic V."/>
            <person name="Qian P.-Y."/>
            <person name="Archer J."/>
        </authorList>
    </citation>
    <scope>NUCLEOTIDE SEQUENCE</scope>
    <source>
        <strain evidence="2">KAUST100406-0324</strain>
    </source>
</reference>
<dbReference type="RefSeq" id="WP_159964367.1">
    <property type="nucleotide sequence ID" value="NZ_APKE01000013.1"/>
</dbReference>
<evidence type="ECO:0000313" key="2">
    <source>
        <dbReference type="EMBL" id="KAF0676658.1"/>
    </source>
</evidence>
<feature type="transmembrane region" description="Helical" evidence="1">
    <location>
        <begin position="137"/>
        <end position="162"/>
    </location>
</feature>
<gene>
    <name evidence="2" type="ORF">PMES_00948</name>
</gene>
<protein>
    <recommendedName>
        <fullName evidence="4">Rod shape-determining protein MreD</fullName>
    </recommendedName>
</protein>
<accession>A0A921NZZ3</accession>
<dbReference type="AlphaFoldDB" id="A0A921NZZ3"/>
<keyword evidence="1" id="KW-0472">Membrane</keyword>
<dbReference type="EMBL" id="APKE01000013">
    <property type="protein sequence ID" value="KAF0676658.1"/>
    <property type="molecule type" value="Genomic_DNA"/>
</dbReference>
<evidence type="ECO:0000256" key="1">
    <source>
        <dbReference type="SAM" id="Phobius"/>
    </source>
</evidence>
<dbReference type="OrthoDB" id="7629477at2"/>
<feature type="transmembrane region" description="Helical" evidence="1">
    <location>
        <begin position="105"/>
        <end position="131"/>
    </location>
</feature>
<sequence>MVDQVTSRRWRYHIVYLAVCAIIIFIQILPFRIAPNQWPGPDILTLLACAWVLRRPDYVPPGIIALAALCADLLFMRPLGLWAAITVLGVEFLRNRAHLSRDLPFLVEWLMVAGVLFVMTLAQGVVLAVFLVDQPAIGLVSLQLVISMLSYPLVVGATAHVFKVRKTAPGQVDALGHRL</sequence>
<name>A0A921NZZ3_9RHOB</name>
<feature type="transmembrane region" description="Helical" evidence="1">
    <location>
        <begin position="63"/>
        <end position="93"/>
    </location>
</feature>
<keyword evidence="3" id="KW-1185">Reference proteome</keyword>
<keyword evidence="1" id="KW-0812">Transmembrane</keyword>
<comment type="caution">
    <text evidence="2">The sequence shown here is derived from an EMBL/GenBank/DDBJ whole genome shotgun (WGS) entry which is preliminary data.</text>
</comment>